<feature type="transmembrane region" description="Helical" evidence="2">
    <location>
        <begin position="166"/>
        <end position="190"/>
    </location>
</feature>
<dbReference type="Proteomes" id="UP000435802">
    <property type="component" value="Unassembled WGS sequence"/>
</dbReference>
<keyword evidence="2" id="KW-0472">Membrane</keyword>
<feature type="transmembrane region" description="Helical" evidence="2">
    <location>
        <begin position="86"/>
        <end position="104"/>
    </location>
</feature>
<dbReference type="EMBL" id="WUMK01000006">
    <property type="protein sequence ID" value="MXN46806.1"/>
    <property type="molecule type" value="Genomic_DNA"/>
</dbReference>
<feature type="transmembrane region" description="Helical" evidence="2">
    <location>
        <begin position="125"/>
        <end position="146"/>
    </location>
</feature>
<name>A0A6N8SHN0_9HYPH</name>
<organism evidence="3 4">
    <name type="scientific">Shinella kummerowiae</name>
    <dbReference type="NCBI Taxonomy" id="417745"/>
    <lineage>
        <taxon>Bacteria</taxon>
        <taxon>Pseudomonadati</taxon>
        <taxon>Pseudomonadota</taxon>
        <taxon>Alphaproteobacteria</taxon>
        <taxon>Hyphomicrobiales</taxon>
        <taxon>Rhizobiaceae</taxon>
        <taxon>Shinella</taxon>
    </lineage>
</organism>
<keyword evidence="2" id="KW-1133">Transmembrane helix</keyword>
<evidence type="ECO:0000313" key="3">
    <source>
        <dbReference type="EMBL" id="MXN46806.1"/>
    </source>
</evidence>
<keyword evidence="2" id="KW-0812">Transmembrane</keyword>
<proteinExistence type="predicted"/>
<feature type="region of interest" description="Disordered" evidence="1">
    <location>
        <begin position="15"/>
        <end position="42"/>
    </location>
</feature>
<gene>
    <name evidence="3" type="ORF">GR138_16545</name>
</gene>
<dbReference type="RefSeq" id="WP_160860349.1">
    <property type="nucleotide sequence ID" value="NZ_WUMK01000006.1"/>
</dbReference>
<sequence length="208" mass="22017">MAAFGKKGVESTVRAKTPMASARLPQAASPHQVSGERSRVMVRGDEPREASPTVVFIEKHWPKAVGVGMALFAAYFNVVMSGRTDPVRVVLTSLLAGLFFYWVANKFRKSLDDLHAVRTNPFKSPAYLAGALVGFGYFVYSTFLAPSEVLGVEVGEQTAFKDGLQAADMGAVALLLLKAAGSAVAGGVAFQFIARRVFGAANATENGG</sequence>
<protein>
    <submittedName>
        <fullName evidence="3">Uncharacterized protein</fullName>
    </submittedName>
</protein>
<evidence type="ECO:0000256" key="1">
    <source>
        <dbReference type="SAM" id="MobiDB-lite"/>
    </source>
</evidence>
<feature type="transmembrane region" description="Helical" evidence="2">
    <location>
        <begin position="61"/>
        <end position="80"/>
    </location>
</feature>
<dbReference type="OrthoDB" id="8418893at2"/>
<reference evidence="3 4" key="1">
    <citation type="submission" date="2019-12" db="EMBL/GenBank/DDBJ databases">
        <title>Shinella kummerowiae sp. nov., a symbiotic bacterium isolated from root nodules of the herbal legume Kummerowia stipulacea.</title>
        <authorList>
            <person name="Gao J."/>
        </authorList>
    </citation>
    <scope>NUCLEOTIDE SEQUENCE [LARGE SCALE GENOMIC DNA]</scope>
    <source>
        <strain evidence="3 4">CCBAU 25048</strain>
    </source>
</reference>
<evidence type="ECO:0000313" key="4">
    <source>
        <dbReference type="Proteomes" id="UP000435802"/>
    </source>
</evidence>
<dbReference type="AlphaFoldDB" id="A0A6N8SHN0"/>
<keyword evidence="4" id="KW-1185">Reference proteome</keyword>
<comment type="caution">
    <text evidence="3">The sequence shown here is derived from an EMBL/GenBank/DDBJ whole genome shotgun (WGS) entry which is preliminary data.</text>
</comment>
<accession>A0A6N8SHN0</accession>
<evidence type="ECO:0000256" key="2">
    <source>
        <dbReference type="SAM" id="Phobius"/>
    </source>
</evidence>